<dbReference type="PANTHER" id="PTHR10682:SF10">
    <property type="entry name" value="POLYNUCLEOTIDE ADENYLYLTRANSFERASE"/>
    <property type="match status" value="1"/>
</dbReference>
<evidence type="ECO:0000256" key="1">
    <source>
        <dbReference type="ARBA" id="ARBA00001936"/>
    </source>
</evidence>
<comment type="similarity">
    <text evidence="3 13">Belongs to the poly(A) polymerase family.</text>
</comment>
<organism evidence="20 21">
    <name type="scientific">Staphylotrichum longicolle</name>
    <dbReference type="NCBI Taxonomy" id="669026"/>
    <lineage>
        <taxon>Eukaryota</taxon>
        <taxon>Fungi</taxon>
        <taxon>Dikarya</taxon>
        <taxon>Ascomycota</taxon>
        <taxon>Pezizomycotina</taxon>
        <taxon>Sordariomycetes</taxon>
        <taxon>Sordariomycetidae</taxon>
        <taxon>Sordariales</taxon>
        <taxon>Chaetomiaceae</taxon>
        <taxon>Staphylotrichum</taxon>
    </lineage>
</organism>
<dbReference type="GO" id="GO:0003723">
    <property type="term" value="F:RNA binding"/>
    <property type="evidence" value="ECO:0007669"/>
    <property type="project" value="UniProtKB-UniRule"/>
</dbReference>
<keyword evidence="9 15" id="KW-0460">Magnesium</keyword>
<feature type="binding site" evidence="14">
    <location>
        <position position="157"/>
    </location>
    <ligand>
        <name>ATP</name>
        <dbReference type="ChEBI" id="CHEBI:30616"/>
    </ligand>
</feature>
<keyword evidence="5 13" id="KW-0808">Transferase</keyword>
<comment type="subcellular location">
    <subcellularLocation>
        <location evidence="2 13">Nucleus</location>
    </subcellularLocation>
</comment>
<evidence type="ECO:0000313" key="20">
    <source>
        <dbReference type="EMBL" id="KAG7290685.1"/>
    </source>
</evidence>
<dbReference type="Proteomes" id="UP001197093">
    <property type="component" value="Unassembled WGS sequence"/>
</dbReference>
<evidence type="ECO:0000256" key="5">
    <source>
        <dbReference type="ARBA" id="ARBA00022679"/>
    </source>
</evidence>
<dbReference type="GO" id="GO:0005634">
    <property type="term" value="C:nucleus"/>
    <property type="evidence" value="ECO:0007669"/>
    <property type="project" value="UniProtKB-SubCell"/>
</dbReference>
<evidence type="ECO:0000256" key="8">
    <source>
        <dbReference type="ARBA" id="ARBA00022840"/>
    </source>
</evidence>
<feature type="binding site" evidence="14">
    <location>
        <position position="221"/>
    </location>
    <ligand>
        <name>ATP</name>
        <dbReference type="ChEBI" id="CHEBI:30616"/>
    </ligand>
</feature>
<feature type="region of interest" description="Disordered" evidence="16">
    <location>
        <begin position="555"/>
        <end position="619"/>
    </location>
</feature>
<evidence type="ECO:0000256" key="6">
    <source>
        <dbReference type="ARBA" id="ARBA00022723"/>
    </source>
</evidence>
<evidence type="ECO:0000256" key="13">
    <source>
        <dbReference type="PIRNR" id="PIRNR018425"/>
    </source>
</evidence>
<feature type="binding site" evidence="14">
    <location>
        <position position="230"/>
    </location>
    <ligand>
        <name>ATP</name>
        <dbReference type="ChEBI" id="CHEBI:30616"/>
    </ligand>
</feature>
<dbReference type="GO" id="GO:0006397">
    <property type="term" value="P:mRNA processing"/>
    <property type="evidence" value="ECO:0007669"/>
    <property type="project" value="UniProtKB-KW"/>
</dbReference>
<dbReference type="InterPro" id="IPR011068">
    <property type="entry name" value="NuclTrfase_I-like_C"/>
</dbReference>
<comment type="cofactor">
    <cofactor evidence="1">
        <name>Mn(2+)</name>
        <dbReference type="ChEBI" id="CHEBI:29035"/>
    </cofactor>
</comment>
<dbReference type="CDD" id="cd05402">
    <property type="entry name" value="NT_PAP_TUTase"/>
    <property type="match status" value="1"/>
</dbReference>
<sequence>MSERFYGVTPPISTALPSEAEKRLNQALHQELRAQGTFESPAETEKRAEVLRKLEKITNVFVQRAAQEKEPKNTILIRDAIGRVFTYGSYRLGVYGPGSDMDTLVVAPKYVTVEQYFKIFPEVLVEMAPPGAITDLTPVPEAFVPIIKFEFSGISIDLIFCSIQTLKQLPDDKDWSLADNNLLRGLSENEVRSLNGTRVTDEILHLVPEPATFKLALRAIKLWAQRKAIYANIMGYPGGVAWAMLVARVCQLYPKAASAVIVNKFFNIMLKWPWPLPVLLKDIEYGSPVTRVAVWNPKLYASDRNHKMPIITPSYPSMCATHNVGKSSLVVIQQELERGAQVTDEIMIGKRPWKDLFTKHTFFTSGFRYYLTVIASSRTKKAQNAWSGFVESRVRVLVNKLELHPSIALARPFNKGYDREHRCKNNAQVEEVISAGSLAYVYKPPADGEEQAKTEPLQEVKPDKAEAATNVKSEPTEEHGDAKVKLEDIPEKKTEPEDMEIYHTNHYIGLQLVEGAKSLDLSSQVNDWKAMCTSNELYEEGLMFLSIQHIKNTSLPDDVFEPGEVKPRPVKKSLKRVASEEPSGKQMQPPAKRQVQGKAPVPAQRQQQQPTSTATAAAG</sequence>
<dbReference type="FunFam" id="3.30.70.590:FF:000003">
    <property type="entry name" value="Poly(A) polymerase"/>
    <property type="match status" value="1"/>
</dbReference>
<feature type="region of interest" description="Disordered" evidence="16">
    <location>
        <begin position="447"/>
        <end position="482"/>
    </location>
</feature>
<dbReference type="Pfam" id="PF04926">
    <property type="entry name" value="PAP_RNA-bind"/>
    <property type="match status" value="1"/>
</dbReference>
<dbReference type="InterPro" id="IPR043519">
    <property type="entry name" value="NT_sf"/>
</dbReference>
<evidence type="ECO:0000256" key="10">
    <source>
        <dbReference type="ARBA" id="ARBA00022884"/>
    </source>
</evidence>
<dbReference type="FunFam" id="1.10.1410.10:FF:000001">
    <property type="entry name" value="Putative poly(A) polymerase gamma"/>
    <property type="match status" value="1"/>
</dbReference>
<dbReference type="PIRSF" id="PIRSF018425">
    <property type="entry name" value="PolyA_polymerase"/>
    <property type="match status" value="1"/>
</dbReference>
<dbReference type="InterPro" id="IPR007012">
    <property type="entry name" value="PolA_pol_cen_dom"/>
</dbReference>
<reference evidence="20" key="1">
    <citation type="submission" date="2023-02" db="EMBL/GenBank/DDBJ databases">
        <authorList>
            <person name="Palmer J.M."/>
        </authorList>
    </citation>
    <scope>NUCLEOTIDE SEQUENCE</scope>
    <source>
        <strain evidence="20">FW57</strain>
    </source>
</reference>
<evidence type="ECO:0000259" key="19">
    <source>
        <dbReference type="Pfam" id="PF20750"/>
    </source>
</evidence>
<evidence type="ECO:0000256" key="15">
    <source>
        <dbReference type="PIRSR" id="PIRSR018425-2"/>
    </source>
</evidence>
<keyword evidence="8 13" id="KW-0067">ATP-binding</keyword>
<keyword evidence="11" id="KW-0464">Manganese</keyword>
<dbReference type="EC" id="2.7.7.19" evidence="13"/>
<keyword evidence="12 13" id="KW-0539">Nucleus</keyword>
<dbReference type="Gene3D" id="1.10.1410.10">
    <property type="match status" value="1"/>
</dbReference>
<dbReference type="Pfam" id="PF04928">
    <property type="entry name" value="PAP_central"/>
    <property type="match status" value="1"/>
</dbReference>
<feature type="domain" description="Poly(A) polymerase RNA-binding" evidence="17">
    <location>
        <begin position="361"/>
        <end position="568"/>
    </location>
</feature>
<dbReference type="AlphaFoldDB" id="A0AAD4I1X6"/>
<keyword evidence="6 15" id="KW-0479">Metal-binding</keyword>
<feature type="binding site" evidence="15">
    <location>
        <position position="100"/>
    </location>
    <ligand>
        <name>Mg(2+)</name>
        <dbReference type="ChEBI" id="CHEBI:18420"/>
        <label>1</label>
        <note>catalytic</note>
    </ligand>
</feature>
<feature type="binding site" evidence="15">
    <location>
        <position position="100"/>
    </location>
    <ligand>
        <name>Mg(2+)</name>
        <dbReference type="ChEBI" id="CHEBI:18420"/>
        <label>2</label>
        <note>catalytic</note>
    </ligand>
</feature>
<feature type="binding site" evidence="14">
    <location>
        <begin position="100"/>
        <end position="102"/>
    </location>
    <ligand>
        <name>ATP</name>
        <dbReference type="ChEBI" id="CHEBI:30616"/>
    </ligand>
</feature>
<keyword evidence="21" id="KW-1185">Reference proteome</keyword>
<dbReference type="GO" id="GO:1990817">
    <property type="term" value="F:poly(A) RNA polymerase activity"/>
    <property type="evidence" value="ECO:0007669"/>
    <property type="project" value="UniProtKB-UniRule"/>
</dbReference>
<evidence type="ECO:0000256" key="7">
    <source>
        <dbReference type="ARBA" id="ARBA00022741"/>
    </source>
</evidence>
<protein>
    <recommendedName>
        <fullName evidence="13">Poly(A) polymerase</fullName>
        <ecNumber evidence="13">2.7.7.19</ecNumber>
    </recommendedName>
</protein>
<evidence type="ECO:0000313" key="21">
    <source>
        <dbReference type="Proteomes" id="UP001197093"/>
    </source>
</evidence>
<dbReference type="InterPro" id="IPR014492">
    <property type="entry name" value="PolyA_polymerase"/>
</dbReference>
<gene>
    <name evidence="20" type="ORF">NEMBOFW57_000688</name>
</gene>
<keyword evidence="10" id="KW-0694">RNA-binding</keyword>
<keyword evidence="7 13" id="KW-0547">Nucleotide-binding</keyword>
<dbReference type="InterPro" id="IPR007010">
    <property type="entry name" value="PolA_pol_RNA-bd_dom"/>
</dbReference>
<accession>A0AAD4I1X6</accession>
<feature type="binding site" evidence="14">
    <location>
        <begin position="239"/>
        <end position="240"/>
    </location>
    <ligand>
        <name>ATP</name>
        <dbReference type="ChEBI" id="CHEBI:30616"/>
    </ligand>
</feature>
<evidence type="ECO:0000256" key="9">
    <source>
        <dbReference type="ARBA" id="ARBA00022842"/>
    </source>
</evidence>
<dbReference type="Gene3D" id="3.30.70.590">
    <property type="entry name" value="Poly(A) polymerase predicted RNA binding domain"/>
    <property type="match status" value="1"/>
</dbReference>
<feature type="compositionally biased region" description="Low complexity" evidence="16">
    <location>
        <begin position="599"/>
        <end position="619"/>
    </location>
</feature>
<evidence type="ECO:0000256" key="4">
    <source>
        <dbReference type="ARBA" id="ARBA00022664"/>
    </source>
</evidence>
<feature type="domain" description="Poly(A) polymerase nucleotidyltransferase" evidence="19">
    <location>
        <begin position="7"/>
        <end position="207"/>
    </location>
</feature>
<dbReference type="InterPro" id="IPR048840">
    <property type="entry name" value="PolA_pol_NTPase"/>
</dbReference>
<comment type="catalytic activity">
    <reaction evidence="13">
        <text>RNA(n) + ATP = RNA(n)-3'-adenine ribonucleotide + diphosphate</text>
        <dbReference type="Rhea" id="RHEA:11332"/>
        <dbReference type="Rhea" id="RHEA-COMP:14527"/>
        <dbReference type="Rhea" id="RHEA-COMP:17347"/>
        <dbReference type="ChEBI" id="CHEBI:30616"/>
        <dbReference type="ChEBI" id="CHEBI:33019"/>
        <dbReference type="ChEBI" id="CHEBI:140395"/>
        <dbReference type="ChEBI" id="CHEBI:173115"/>
        <dbReference type="EC" id="2.7.7.19"/>
    </reaction>
</comment>
<keyword evidence="4 13" id="KW-0507">mRNA processing</keyword>
<dbReference type="SUPFAM" id="SSF55003">
    <property type="entry name" value="PAP/Archaeal CCA-adding enzyme, C-terminal domain"/>
    <property type="match status" value="1"/>
</dbReference>
<proteinExistence type="inferred from homology"/>
<evidence type="ECO:0000259" key="17">
    <source>
        <dbReference type="Pfam" id="PF04926"/>
    </source>
</evidence>
<name>A0AAD4I1X6_9PEZI</name>
<evidence type="ECO:0000259" key="18">
    <source>
        <dbReference type="Pfam" id="PF04928"/>
    </source>
</evidence>
<evidence type="ECO:0000256" key="16">
    <source>
        <dbReference type="SAM" id="MobiDB-lite"/>
    </source>
</evidence>
<evidence type="ECO:0000256" key="11">
    <source>
        <dbReference type="ARBA" id="ARBA00023211"/>
    </source>
</evidence>
<feature type="domain" description="Poly(A) polymerase central" evidence="18">
    <location>
        <begin position="212"/>
        <end position="359"/>
    </location>
</feature>
<feature type="binding site" evidence="15">
    <location>
        <position position="157"/>
    </location>
    <ligand>
        <name>Mg(2+)</name>
        <dbReference type="ChEBI" id="CHEBI:18420"/>
        <label>2</label>
        <note>catalytic</note>
    </ligand>
</feature>
<evidence type="ECO:0000256" key="14">
    <source>
        <dbReference type="PIRSR" id="PIRSR018425-1"/>
    </source>
</evidence>
<evidence type="ECO:0000256" key="2">
    <source>
        <dbReference type="ARBA" id="ARBA00004123"/>
    </source>
</evidence>
<dbReference type="Gene3D" id="3.30.460.10">
    <property type="entry name" value="Beta Polymerase, domain 2"/>
    <property type="match status" value="1"/>
</dbReference>
<dbReference type="PANTHER" id="PTHR10682">
    <property type="entry name" value="POLY A POLYMERASE"/>
    <property type="match status" value="1"/>
</dbReference>
<dbReference type="GO" id="GO:0005524">
    <property type="term" value="F:ATP binding"/>
    <property type="evidence" value="ECO:0007669"/>
    <property type="project" value="UniProtKB-UniRule"/>
</dbReference>
<dbReference type="EMBL" id="JAHCVI010000001">
    <property type="protein sequence ID" value="KAG7290685.1"/>
    <property type="molecule type" value="Genomic_DNA"/>
</dbReference>
<comment type="cofactor">
    <cofactor evidence="15">
        <name>Mg(2+)</name>
        <dbReference type="ChEBI" id="CHEBI:18420"/>
    </cofactor>
    <text evidence="15">Binds 2 magnesium ions. Also active with manganese.</text>
</comment>
<dbReference type="SUPFAM" id="SSF81301">
    <property type="entry name" value="Nucleotidyltransferase"/>
    <property type="match status" value="1"/>
</dbReference>
<comment type="function">
    <text evidence="13">Polymerase that creates the 3'-poly(A) tail of mRNA's.</text>
</comment>
<comment type="caution">
    <text evidence="20">The sequence shown here is derived from an EMBL/GenBank/DDBJ whole genome shotgun (WGS) entry which is preliminary data.</text>
</comment>
<dbReference type="SUPFAM" id="SSF81631">
    <property type="entry name" value="PAP/OAS1 substrate-binding domain"/>
    <property type="match status" value="1"/>
</dbReference>
<dbReference type="GO" id="GO:0046872">
    <property type="term" value="F:metal ion binding"/>
    <property type="evidence" value="ECO:0007669"/>
    <property type="project" value="UniProtKB-KW"/>
</dbReference>
<dbReference type="FunFam" id="3.30.460.10:FF:000002">
    <property type="entry name" value="Poly(A) polymerase alpha, putative"/>
    <property type="match status" value="1"/>
</dbReference>
<evidence type="ECO:0000256" key="3">
    <source>
        <dbReference type="ARBA" id="ARBA00010912"/>
    </source>
</evidence>
<evidence type="ECO:0000256" key="12">
    <source>
        <dbReference type="ARBA" id="ARBA00023242"/>
    </source>
</evidence>
<dbReference type="GO" id="GO:0031123">
    <property type="term" value="P:RNA 3'-end processing"/>
    <property type="evidence" value="ECO:0007669"/>
    <property type="project" value="InterPro"/>
</dbReference>
<dbReference type="Pfam" id="PF20750">
    <property type="entry name" value="PAP_NTPase"/>
    <property type="match status" value="1"/>
</dbReference>
<feature type="binding site" evidence="15">
    <location>
        <position position="102"/>
    </location>
    <ligand>
        <name>Mg(2+)</name>
        <dbReference type="ChEBI" id="CHEBI:18420"/>
        <label>1</label>
        <note>catalytic</note>
    </ligand>
</feature>
<feature type="binding site" evidence="15">
    <location>
        <position position="102"/>
    </location>
    <ligand>
        <name>Mg(2+)</name>
        <dbReference type="ChEBI" id="CHEBI:18420"/>
        <label>2</label>
        <note>catalytic</note>
    </ligand>
</feature>
<feature type="compositionally biased region" description="Basic and acidic residues" evidence="16">
    <location>
        <begin position="450"/>
        <end position="466"/>
    </location>
</feature>